<dbReference type="Proteomes" id="UP000184440">
    <property type="component" value="Unassembled WGS sequence"/>
</dbReference>
<reference evidence="5 6" key="1">
    <citation type="submission" date="2016-11" db="EMBL/GenBank/DDBJ databases">
        <authorList>
            <person name="Jaros S."/>
            <person name="Januszkiewicz K."/>
            <person name="Wedrychowicz H."/>
        </authorList>
    </citation>
    <scope>NUCLEOTIDE SEQUENCE [LARGE SCALE GENOMIC DNA]</scope>
    <source>
        <strain evidence="5 6">DSM 46144</strain>
    </source>
</reference>
<dbReference type="EMBL" id="FRCS01000001">
    <property type="protein sequence ID" value="SHM46157.1"/>
    <property type="molecule type" value="Genomic_DNA"/>
</dbReference>
<sequence>MARLGELERAVMEVLWSADAPRTAREVADSLANRELAKTTVLTVLSRLESKGRVERCRDRWAHTYTPTATREDYIAELMDEALGDAADRTAALVRFAGRVSPEEAAALSGALDQALRRAGKASA</sequence>
<dbReference type="AlphaFoldDB" id="A0A1M7J134"/>
<dbReference type="RefSeq" id="WP_073251194.1">
    <property type="nucleotide sequence ID" value="NZ_FRCS01000001.1"/>
</dbReference>
<dbReference type="Gene3D" id="6.10.140.850">
    <property type="match status" value="1"/>
</dbReference>
<dbReference type="STRING" id="134849.SAMN05443668_101640"/>
<name>A0A1M7J134_9ACTN</name>
<evidence type="ECO:0000256" key="3">
    <source>
        <dbReference type="ARBA" id="ARBA00023125"/>
    </source>
</evidence>
<proteinExistence type="inferred from homology"/>
<dbReference type="Pfam" id="PF03965">
    <property type="entry name" value="Penicillinase_R"/>
    <property type="match status" value="1"/>
</dbReference>
<keyword evidence="3" id="KW-0238">DNA-binding</keyword>
<evidence type="ECO:0000313" key="5">
    <source>
        <dbReference type="EMBL" id="SHM46157.1"/>
    </source>
</evidence>
<dbReference type="GO" id="GO:0003677">
    <property type="term" value="F:DNA binding"/>
    <property type="evidence" value="ECO:0007669"/>
    <property type="project" value="UniProtKB-KW"/>
</dbReference>
<comment type="similarity">
    <text evidence="1">Belongs to the BlaI transcriptional regulatory family.</text>
</comment>
<keyword evidence="6" id="KW-1185">Reference proteome</keyword>
<dbReference type="Gene3D" id="1.10.10.10">
    <property type="entry name" value="Winged helix-like DNA-binding domain superfamily/Winged helix DNA-binding domain"/>
    <property type="match status" value="1"/>
</dbReference>
<evidence type="ECO:0000256" key="4">
    <source>
        <dbReference type="ARBA" id="ARBA00023163"/>
    </source>
</evidence>
<dbReference type="InterPro" id="IPR036390">
    <property type="entry name" value="WH_DNA-bd_sf"/>
</dbReference>
<gene>
    <name evidence="5" type="ORF">SAMN05443668_101640</name>
</gene>
<protein>
    <submittedName>
        <fullName evidence="5">Predicted transcriptional regulator</fullName>
    </submittedName>
</protein>
<organism evidence="5 6">
    <name type="scientific">Cryptosporangium aurantiacum</name>
    <dbReference type="NCBI Taxonomy" id="134849"/>
    <lineage>
        <taxon>Bacteria</taxon>
        <taxon>Bacillati</taxon>
        <taxon>Actinomycetota</taxon>
        <taxon>Actinomycetes</taxon>
        <taxon>Cryptosporangiales</taxon>
        <taxon>Cryptosporangiaceae</taxon>
        <taxon>Cryptosporangium</taxon>
    </lineage>
</organism>
<accession>A0A1M7J134</accession>
<evidence type="ECO:0000313" key="6">
    <source>
        <dbReference type="Proteomes" id="UP000184440"/>
    </source>
</evidence>
<keyword evidence="4" id="KW-0804">Transcription</keyword>
<evidence type="ECO:0000256" key="2">
    <source>
        <dbReference type="ARBA" id="ARBA00023015"/>
    </source>
</evidence>
<dbReference type="InterPro" id="IPR005650">
    <property type="entry name" value="BlaI_family"/>
</dbReference>
<dbReference type="InterPro" id="IPR036388">
    <property type="entry name" value="WH-like_DNA-bd_sf"/>
</dbReference>
<evidence type="ECO:0000256" key="1">
    <source>
        <dbReference type="ARBA" id="ARBA00011046"/>
    </source>
</evidence>
<dbReference type="GO" id="GO:0045892">
    <property type="term" value="P:negative regulation of DNA-templated transcription"/>
    <property type="evidence" value="ECO:0007669"/>
    <property type="project" value="InterPro"/>
</dbReference>
<dbReference type="OrthoDB" id="9813987at2"/>
<dbReference type="SUPFAM" id="SSF46785">
    <property type="entry name" value="Winged helix' DNA-binding domain"/>
    <property type="match status" value="1"/>
</dbReference>
<keyword evidence="2" id="KW-0805">Transcription regulation</keyword>